<dbReference type="Pfam" id="PF03188">
    <property type="entry name" value="Cytochrom_B561"/>
    <property type="match status" value="1"/>
</dbReference>
<evidence type="ECO:0000256" key="4">
    <source>
        <dbReference type="ARBA" id="ARBA00022617"/>
    </source>
</evidence>
<evidence type="ECO:0000256" key="6">
    <source>
        <dbReference type="ARBA" id="ARBA00022723"/>
    </source>
</evidence>
<keyword evidence="5 13" id="KW-0812">Transmembrane</keyword>
<comment type="subcellular location">
    <subcellularLocation>
        <location evidence="2">Membrane</location>
        <topology evidence="2">Multi-pass membrane protein</topology>
    </subcellularLocation>
</comment>
<accession>A0A834IPL0</accession>
<feature type="transmembrane region" description="Helical" evidence="13">
    <location>
        <begin position="87"/>
        <end position="109"/>
    </location>
</feature>
<keyword evidence="10 13" id="KW-0472">Membrane</keyword>
<evidence type="ECO:0000256" key="1">
    <source>
        <dbReference type="ARBA" id="ARBA00001970"/>
    </source>
</evidence>
<feature type="transmembrane region" description="Helical" evidence="13">
    <location>
        <begin position="194"/>
        <end position="219"/>
    </location>
</feature>
<comment type="caution">
    <text evidence="15">The sequence shown here is derived from an EMBL/GenBank/DDBJ whole genome shotgun (WGS) entry which is preliminary data.</text>
</comment>
<feature type="transmembrane region" description="Helical" evidence="13">
    <location>
        <begin position="231"/>
        <end position="257"/>
    </location>
</feature>
<dbReference type="CDD" id="cd08761">
    <property type="entry name" value="Cyt_b561_CYB561D2_like"/>
    <property type="match status" value="1"/>
</dbReference>
<dbReference type="AlphaFoldDB" id="A0A834IPL0"/>
<proteinExistence type="predicted"/>
<evidence type="ECO:0000313" key="16">
    <source>
        <dbReference type="Proteomes" id="UP000625711"/>
    </source>
</evidence>
<keyword evidence="8 13" id="KW-1133">Transmembrane helix</keyword>
<feature type="transmembrane region" description="Helical" evidence="13">
    <location>
        <begin position="269"/>
        <end position="288"/>
    </location>
</feature>
<dbReference type="GO" id="GO:0140571">
    <property type="term" value="F:transmembrane ascorbate ferrireductase activity"/>
    <property type="evidence" value="ECO:0007669"/>
    <property type="project" value="UniProtKB-EC"/>
</dbReference>
<evidence type="ECO:0000256" key="13">
    <source>
        <dbReference type="SAM" id="Phobius"/>
    </source>
</evidence>
<keyword evidence="4" id="KW-0349">Heme</keyword>
<feature type="transmembrane region" description="Helical" evidence="13">
    <location>
        <begin position="163"/>
        <end position="182"/>
    </location>
</feature>
<comment type="cofactor">
    <cofactor evidence="1">
        <name>heme b</name>
        <dbReference type="ChEBI" id="CHEBI:60344"/>
    </cofactor>
</comment>
<dbReference type="OrthoDB" id="432881at2759"/>
<dbReference type="SMART" id="SM00665">
    <property type="entry name" value="B561"/>
    <property type="match status" value="1"/>
</dbReference>
<evidence type="ECO:0000256" key="7">
    <source>
        <dbReference type="ARBA" id="ARBA00022982"/>
    </source>
</evidence>
<feature type="domain" description="Cytochrome b561" evidence="14">
    <location>
        <begin position="87"/>
        <end position="297"/>
    </location>
</feature>
<evidence type="ECO:0000256" key="12">
    <source>
        <dbReference type="SAM" id="MobiDB-lite"/>
    </source>
</evidence>
<evidence type="ECO:0000256" key="5">
    <source>
        <dbReference type="ARBA" id="ARBA00022692"/>
    </source>
</evidence>
<feature type="transmembrane region" description="Helical" evidence="13">
    <location>
        <begin position="121"/>
        <end position="142"/>
    </location>
</feature>
<evidence type="ECO:0000256" key="2">
    <source>
        <dbReference type="ARBA" id="ARBA00004141"/>
    </source>
</evidence>
<protein>
    <recommendedName>
        <fullName evidence="11">ascorbate ferrireductase (transmembrane)</fullName>
        <ecNumber evidence="11">7.2.1.3</ecNumber>
    </recommendedName>
</protein>
<name>A0A834IPL0_RHYFE</name>
<dbReference type="Proteomes" id="UP000625711">
    <property type="component" value="Unassembled WGS sequence"/>
</dbReference>
<reference evidence="15" key="1">
    <citation type="submission" date="2020-08" db="EMBL/GenBank/DDBJ databases">
        <title>Genome sequencing and assembly of the red palm weevil Rhynchophorus ferrugineus.</title>
        <authorList>
            <person name="Dias G.B."/>
            <person name="Bergman C.M."/>
            <person name="Manee M."/>
        </authorList>
    </citation>
    <scope>NUCLEOTIDE SEQUENCE</scope>
    <source>
        <strain evidence="15">AA-2017</strain>
        <tissue evidence="15">Whole larva</tissue>
    </source>
</reference>
<dbReference type="GO" id="GO:0016020">
    <property type="term" value="C:membrane"/>
    <property type="evidence" value="ECO:0007669"/>
    <property type="project" value="UniProtKB-SubCell"/>
</dbReference>
<organism evidence="15 16">
    <name type="scientific">Rhynchophorus ferrugineus</name>
    <name type="common">Red palm weevil</name>
    <name type="synonym">Curculio ferrugineus</name>
    <dbReference type="NCBI Taxonomy" id="354439"/>
    <lineage>
        <taxon>Eukaryota</taxon>
        <taxon>Metazoa</taxon>
        <taxon>Ecdysozoa</taxon>
        <taxon>Arthropoda</taxon>
        <taxon>Hexapoda</taxon>
        <taxon>Insecta</taxon>
        <taxon>Pterygota</taxon>
        <taxon>Neoptera</taxon>
        <taxon>Endopterygota</taxon>
        <taxon>Coleoptera</taxon>
        <taxon>Polyphaga</taxon>
        <taxon>Cucujiformia</taxon>
        <taxon>Curculionidae</taxon>
        <taxon>Dryophthorinae</taxon>
        <taxon>Rhynchophorus</taxon>
    </lineage>
</organism>
<keyword evidence="16" id="KW-1185">Reference proteome</keyword>
<dbReference type="PANTHER" id="PTHR15422:SF45">
    <property type="entry name" value="CYTOCHROME B561 DOMAIN-CONTAINING PROTEIN"/>
    <property type="match status" value="1"/>
</dbReference>
<evidence type="ECO:0000259" key="14">
    <source>
        <dbReference type="PROSITE" id="PS50939"/>
    </source>
</evidence>
<dbReference type="Gene3D" id="1.20.120.1770">
    <property type="match status" value="1"/>
</dbReference>
<evidence type="ECO:0000256" key="8">
    <source>
        <dbReference type="ARBA" id="ARBA00022989"/>
    </source>
</evidence>
<evidence type="ECO:0000256" key="11">
    <source>
        <dbReference type="ARBA" id="ARBA00024225"/>
    </source>
</evidence>
<dbReference type="InterPro" id="IPR006593">
    <property type="entry name" value="Cyt_b561/ferric_Rdtase_TM"/>
</dbReference>
<evidence type="ECO:0000256" key="9">
    <source>
        <dbReference type="ARBA" id="ARBA00023004"/>
    </source>
</evidence>
<keyword evidence="6" id="KW-0479">Metal-binding</keyword>
<dbReference type="InterPro" id="IPR045150">
    <property type="entry name" value="CYB561D1/2"/>
</dbReference>
<dbReference type="PANTHER" id="PTHR15422">
    <property type="entry name" value="OS05G0565100 PROTEIN"/>
    <property type="match status" value="1"/>
</dbReference>
<evidence type="ECO:0000256" key="3">
    <source>
        <dbReference type="ARBA" id="ARBA00022448"/>
    </source>
</evidence>
<sequence length="307" mass="34879">MNAGQNKKSDQGETRITAADNENKSLLAAEGRREASTVAYTADSDPTVTVDMANYSEVKVPVPKQVEKPKKKKEKGKKPILKPKDVVTFRTHLTSLAHISVVVFVYVVIKLAFRDEFVLFTWHPILMSFGWMLMMTEGLYAINKYNTYWRFKTTGGFRVQIHWIALAIGYALSVIGFAVVYINKDLNNKHHFATWHGLFGLIGLIATVPPIINGTVLYFKKELSRYIDKPRLVKFIHVITGTVAFLFGALAIVLSVYSNWYRKRSIGSVYLFWLGLVSSAYPLFWAVYGPSVKLYNVIKDFFSNKED</sequence>
<gene>
    <name evidence="15" type="ORF">GWI33_002231</name>
</gene>
<dbReference type="GO" id="GO:0046872">
    <property type="term" value="F:metal ion binding"/>
    <property type="evidence" value="ECO:0007669"/>
    <property type="project" value="UniProtKB-KW"/>
</dbReference>
<keyword evidence="7" id="KW-0249">Electron transport</keyword>
<keyword evidence="9" id="KW-0408">Iron</keyword>
<evidence type="ECO:0000313" key="15">
    <source>
        <dbReference type="EMBL" id="KAF7282633.1"/>
    </source>
</evidence>
<dbReference type="EC" id="7.2.1.3" evidence="11"/>
<keyword evidence="3" id="KW-0813">Transport</keyword>
<dbReference type="GO" id="GO:0140575">
    <property type="term" value="F:transmembrane monodehydroascorbate reductase activity"/>
    <property type="evidence" value="ECO:0007669"/>
    <property type="project" value="InterPro"/>
</dbReference>
<feature type="region of interest" description="Disordered" evidence="12">
    <location>
        <begin position="1"/>
        <end position="40"/>
    </location>
</feature>
<dbReference type="PROSITE" id="PS50939">
    <property type="entry name" value="CYTOCHROME_B561"/>
    <property type="match status" value="1"/>
</dbReference>
<evidence type="ECO:0000256" key="10">
    <source>
        <dbReference type="ARBA" id="ARBA00023136"/>
    </source>
</evidence>
<dbReference type="EMBL" id="JAACXV010000162">
    <property type="protein sequence ID" value="KAF7282633.1"/>
    <property type="molecule type" value="Genomic_DNA"/>
</dbReference>